<keyword evidence="2" id="KW-1185">Reference proteome</keyword>
<evidence type="ECO:0000313" key="1">
    <source>
        <dbReference type="EMBL" id="MEI4463760.1"/>
    </source>
</evidence>
<accession>A0ABU8ELG1</accession>
<comment type="caution">
    <text evidence="1">The sequence shown here is derived from an EMBL/GenBank/DDBJ whole genome shotgun (WGS) entry which is preliminary data.</text>
</comment>
<dbReference type="Proteomes" id="UP001387110">
    <property type="component" value="Unassembled WGS sequence"/>
</dbReference>
<dbReference type="SUPFAM" id="SSF52540">
    <property type="entry name" value="P-loop containing nucleoside triphosphate hydrolases"/>
    <property type="match status" value="1"/>
</dbReference>
<gene>
    <name evidence="1" type="ORF">SZL87_15145</name>
</gene>
<dbReference type="EMBL" id="JBAWKY010000006">
    <property type="protein sequence ID" value="MEI4463760.1"/>
    <property type="molecule type" value="Genomic_DNA"/>
</dbReference>
<dbReference type="RefSeq" id="WP_336449622.1">
    <property type="nucleotide sequence ID" value="NZ_JBAWKY010000006.1"/>
</dbReference>
<protein>
    <recommendedName>
        <fullName evidence="3">NadR/Ttd14 AAA domain-containing protein</fullName>
    </recommendedName>
</protein>
<reference evidence="1 2" key="1">
    <citation type="submission" date="2023-12" db="EMBL/GenBank/DDBJ databases">
        <authorList>
            <person name="Easwaran N."/>
            <person name="Lazarus H.P.S."/>
        </authorList>
    </citation>
    <scope>NUCLEOTIDE SEQUENCE [LARGE SCALE GENOMIC DNA]</scope>
    <source>
        <strain evidence="1 2">VIT-2023</strain>
    </source>
</reference>
<evidence type="ECO:0000313" key="2">
    <source>
        <dbReference type="Proteomes" id="UP001387110"/>
    </source>
</evidence>
<dbReference type="Gene3D" id="3.40.50.300">
    <property type="entry name" value="P-loop containing nucleotide triphosphate hydrolases"/>
    <property type="match status" value="1"/>
</dbReference>
<evidence type="ECO:0008006" key="3">
    <source>
        <dbReference type="Google" id="ProtNLM"/>
    </source>
</evidence>
<proteinExistence type="predicted"/>
<name>A0ABU8ELG1_9BACL</name>
<organism evidence="1 2">
    <name type="scientific">Exiguobacterium indicum</name>
    <dbReference type="NCBI Taxonomy" id="296995"/>
    <lineage>
        <taxon>Bacteria</taxon>
        <taxon>Bacillati</taxon>
        <taxon>Bacillota</taxon>
        <taxon>Bacilli</taxon>
        <taxon>Bacillales</taxon>
        <taxon>Bacillales Family XII. Incertae Sedis</taxon>
        <taxon>Exiguobacterium</taxon>
    </lineage>
</organism>
<dbReference type="InterPro" id="IPR027417">
    <property type="entry name" value="P-loop_NTPase"/>
</dbReference>
<sequence>MGKLFYVIGPHCSGKTTILKTLEANGGIVARGSEIGKDLYYERRFSTAEQGHEFELEVAHKELARDHIYSSIEGIVGVETWHPGNIAYAMVRNPASAGELYKVAEASPAMSGAFGIWLRIPGEVIKDRTLTFADDPEWAADFYGKIDDCLEGILNTMGLLDSTLIVDACQSKEDILREVEAFLSVQGIGAI</sequence>